<keyword evidence="1" id="KW-0812">Transmembrane</keyword>
<feature type="transmembrane region" description="Helical" evidence="1">
    <location>
        <begin position="21"/>
        <end position="47"/>
    </location>
</feature>
<evidence type="ECO:0000313" key="3">
    <source>
        <dbReference type="EMBL" id="GGL74427.1"/>
    </source>
</evidence>
<evidence type="ECO:0000259" key="2">
    <source>
        <dbReference type="Pfam" id="PF01551"/>
    </source>
</evidence>
<proteinExistence type="predicted"/>
<accession>A0A917SDH1</accession>
<dbReference type="RefSeq" id="WP_188896752.1">
    <property type="nucleotide sequence ID" value="NZ_BMMZ01000010.1"/>
</dbReference>
<dbReference type="InterPro" id="IPR050570">
    <property type="entry name" value="Cell_wall_metabolism_enzyme"/>
</dbReference>
<dbReference type="Pfam" id="PF01551">
    <property type="entry name" value="Peptidase_M23"/>
    <property type="match status" value="1"/>
</dbReference>
<dbReference type="CDD" id="cd12797">
    <property type="entry name" value="M23_peptidase"/>
    <property type="match status" value="1"/>
</dbReference>
<dbReference type="GO" id="GO:0004222">
    <property type="term" value="F:metalloendopeptidase activity"/>
    <property type="evidence" value="ECO:0007669"/>
    <property type="project" value="TreeGrafter"/>
</dbReference>
<feature type="domain" description="M23ase beta-sheet core" evidence="2">
    <location>
        <begin position="259"/>
        <end position="352"/>
    </location>
</feature>
<dbReference type="Gene3D" id="2.70.70.10">
    <property type="entry name" value="Glucose Permease (Domain IIA)"/>
    <property type="match status" value="1"/>
</dbReference>
<reference evidence="3" key="2">
    <citation type="submission" date="2020-09" db="EMBL/GenBank/DDBJ databases">
        <authorList>
            <person name="Sun Q."/>
            <person name="Zhou Y."/>
        </authorList>
    </citation>
    <scope>NUCLEOTIDE SEQUENCE</scope>
    <source>
        <strain evidence="3">CGMCC 4.7306</strain>
    </source>
</reference>
<keyword evidence="1" id="KW-0472">Membrane</keyword>
<dbReference type="PANTHER" id="PTHR21666">
    <property type="entry name" value="PEPTIDASE-RELATED"/>
    <property type="match status" value="1"/>
</dbReference>
<evidence type="ECO:0000256" key="1">
    <source>
        <dbReference type="SAM" id="Phobius"/>
    </source>
</evidence>
<dbReference type="InterPro" id="IPR016047">
    <property type="entry name" value="M23ase_b-sheet_dom"/>
</dbReference>
<protein>
    <recommendedName>
        <fullName evidence="2">M23ase beta-sheet core domain-containing protein</fullName>
    </recommendedName>
</protein>
<dbReference type="SUPFAM" id="SSF51261">
    <property type="entry name" value="Duplicated hybrid motif"/>
    <property type="match status" value="1"/>
</dbReference>
<organism evidence="3 4">
    <name type="scientific">Microlunatus endophyticus</name>
    <dbReference type="NCBI Taxonomy" id="1716077"/>
    <lineage>
        <taxon>Bacteria</taxon>
        <taxon>Bacillati</taxon>
        <taxon>Actinomycetota</taxon>
        <taxon>Actinomycetes</taxon>
        <taxon>Propionibacteriales</taxon>
        <taxon>Propionibacteriaceae</taxon>
        <taxon>Microlunatus</taxon>
    </lineage>
</organism>
<evidence type="ECO:0000313" key="4">
    <source>
        <dbReference type="Proteomes" id="UP000613840"/>
    </source>
</evidence>
<dbReference type="InterPro" id="IPR011055">
    <property type="entry name" value="Dup_hybrid_motif"/>
</dbReference>
<dbReference type="Proteomes" id="UP000613840">
    <property type="component" value="Unassembled WGS sequence"/>
</dbReference>
<comment type="caution">
    <text evidence="3">The sequence shown here is derived from an EMBL/GenBank/DDBJ whole genome shotgun (WGS) entry which is preliminary data.</text>
</comment>
<reference evidence="3" key="1">
    <citation type="journal article" date="2014" name="Int. J. Syst. Evol. Microbiol.">
        <title>Complete genome sequence of Corynebacterium casei LMG S-19264T (=DSM 44701T), isolated from a smear-ripened cheese.</title>
        <authorList>
            <consortium name="US DOE Joint Genome Institute (JGI-PGF)"/>
            <person name="Walter F."/>
            <person name="Albersmeier A."/>
            <person name="Kalinowski J."/>
            <person name="Ruckert C."/>
        </authorList>
    </citation>
    <scope>NUCLEOTIDE SEQUENCE</scope>
    <source>
        <strain evidence="3">CGMCC 4.7306</strain>
    </source>
</reference>
<sequence>MDPATAKMALQIAATLARSRTFRYVVIASVLLTMLTGATIVLGPGILVTEIAASMRGKGGQQDSSSADDCPAQIGAIAAPAQGFTAEQVGNARIIWTVARQMADGERGAVVGIATALQESALRNLPYGNLDSIGLFQQRDSWGSTATRLNPVDSSKLFFRALNKVNGWQKMAVDVAAQSVQRSAFPTAYANQVQASVNLVTFLETKYAPSSTLETATGSGLCDGQTATSTSLGKIGLPVDHYVLTAGFGQCGSHWANCHTGLDFAAATGTPIHAVMAGKVVWTGWGGAYGNLTKIQHPDNVQTWYAHQSAIEVKAGDTVTAGQTIGRVGATGNTTGPHVHLEVRTNGTPVDPNKWLTAHGVKP</sequence>
<keyword evidence="4" id="KW-1185">Reference proteome</keyword>
<dbReference type="EMBL" id="BMMZ01000010">
    <property type="protein sequence ID" value="GGL74427.1"/>
    <property type="molecule type" value="Genomic_DNA"/>
</dbReference>
<name>A0A917SDH1_9ACTN</name>
<keyword evidence="1" id="KW-1133">Transmembrane helix</keyword>
<gene>
    <name evidence="3" type="ORF">GCM10011575_35840</name>
</gene>
<dbReference type="AlphaFoldDB" id="A0A917SDH1"/>
<dbReference type="PANTHER" id="PTHR21666:SF270">
    <property type="entry name" value="MUREIN HYDROLASE ACTIVATOR ENVC"/>
    <property type="match status" value="1"/>
</dbReference>